<dbReference type="Gene3D" id="3.40.50.300">
    <property type="entry name" value="P-loop containing nucleotide triphosphate hydrolases"/>
    <property type="match status" value="1"/>
</dbReference>
<dbReference type="OrthoDB" id="9802264at2"/>
<dbReference type="SMART" id="SM00382">
    <property type="entry name" value="AAA"/>
    <property type="match status" value="1"/>
</dbReference>
<dbReference type="GO" id="GO:0016887">
    <property type="term" value="F:ATP hydrolysis activity"/>
    <property type="evidence" value="ECO:0007669"/>
    <property type="project" value="UniProtKB-UniRule"/>
</dbReference>
<dbReference type="RefSeq" id="WP_091791408.1">
    <property type="nucleotide sequence ID" value="NZ_FNAF01000003.1"/>
</dbReference>
<dbReference type="InterPro" id="IPR017871">
    <property type="entry name" value="ABC_transporter-like_CS"/>
</dbReference>
<evidence type="ECO:0000256" key="2">
    <source>
        <dbReference type="ARBA" id="ARBA00022448"/>
    </source>
</evidence>
<name>A0A1G6UUX8_PEPNI</name>
<evidence type="ECO:0000259" key="10">
    <source>
        <dbReference type="PROSITE" id="PS51371"/>
    </source>
</evidence>
<keyword evidence="4 8" id="KW-0547">Nucleotide-binding</keyword>
<dbReference type="PROSITE" id="PS50893">
    <property type="entry name" value="ABC_TRANSPORTER_2"/>
    <property type="match status" value="1"/>
</dbReference>
<dbReference type="GO" id="GO:0005524">
    <property type="term" value="F:ATP binding"/>
    <property type="evidence" value="ECO:0007669"/>
    <property type="project" value="UniProtKB-UniRule"/>
</dbReference>
<dbReference type="GO" id="GO:0005886">
    <property type="term" value="C:plasma membrane"/>
    <property type="evidence" value="ECO:0007669"/>
    <property type="project" value="UniProtKB-SubCell"/>
</dbReference>
<evidence type="ECO:0000256" key="1">
    <source>
        <dbReference type="ARBA" id="ARBA00005417"/>
    </source>
</evidence>
<proteinExistence type="inferred from homology"/>
<dbReference type="SUPFAM" id="SSF52540">
    <property type="entry name" value="P-loop containing nucleoside triphosphate hydrolases"/>
    <property type="match status" value="1"/>
</dbReference>
<dbReference type="InterPro" id="IPR027417">
    <property type="entry name" value="P-loop_NTPase"/>
</dbReference>
<dbReference type="EMBL" id="FNAF01000003">
    <property type="protein sequence ID" value="SDD45099.1"/>
    <property type="molecule type" value="Genomic_DNA"/>
</dbReference>
<evidence type="ECO:0000256" key="4">
    <source>
        <dbReference type="ARBA" id="ARBA00022741"/>
    </source>
</evidence>
<evidence type="ECO:0000256" key="8">
    <source>
        <dbReference type="RuleBase" id="RU369116"/>
    </source>
</evidence>
<evidence type="ECO:0000259" key="9">
    <source>
        <dbReference type="PROSITE" id="PS50893"/>
    </source>
</evidence>
<keyword evidence="12" id="KW-1185">Reference proteome</keyword>
<evidence type="ECO:0000256" key="5">
    <source>
        <dbReference type="ARBA" id="ARBA00022840"/>
    </source>
</evidence>
<evidence type="ECO:0000313" key="11">
    <source>
        <dbReference type="EMBL" id="SDD45099.1"/>
    </source>
</evidence>
<dbReference type="STRING" id="2741.SAMN04489866_103149"/>
<evidence type="ECO:0000256" key="3">
    <source>
        <dbReference type="ARBA" id="ARBA00022737"/>
    </source>
</evidence>
<feature type="domain" description="CBS" evidence="10">
    <location>
        <begin position="255"/>
        <end position="314"/>
    </location>
</feature>
<dbReference type="PROSITE" id="PS51371">
    <property type="entry name" value="CBS"/>
    <property type="match status" value="1"/>
</dbReference>
<keyword evidence="6 7" id="KW-0129">CBS domain</keyword>
<keyword evidence="8" id="KW-1003">Cell membrane</keyword>
<dbReference type="GO" id="GO:0015418">
    <property type="term" value="F:ABC-type quaternary ammonium compound transporting activity"/>
    <property type="evidence" value="ECO:0007669"/>
    <property type="project" value="UniProtKB-EC"/>
</dbReference>
<dbReference type="EC" id="7.6.2.9" evidence="8"/>
<dbReference type="GO" id="GO:0031460">
    <property type="term" value="P:glycine betaine transport"/>
    <property type="evidence" value="ECO:0007669"/>
    <property type="project" value="InterPro"/>
</dbReference>
<dbReference type="AlphaFoldDB" id="A0A1G6UUX8"/>
<comment type="subunit">
    <text evidence="8">The complex is probably composed of two ATP-binding proteins, two transmembrane proteins and a solute-binding protein.</text>
</comment>
<dbReference type="SUPFAM" id="SSF54631">
    <property type="entry name" value="CBS-domain pair"/>
    <property type="match status" value="1"/>
</dbReference>
<dbReference type="Pfam" id="PF00005">
    <property type="entry name" value="ABC_tran"/>
    <property type="match status" value="1"/>
</dbReference>
<sequence length="396" mass="44595">MIEFKNVEKIYPGNTVAVKDVNLVLEDGSFNVFIGTSGSGKTTCLRMINRMIDPTGGQVLIDGKATTDINEVALRRQIGYVIQQIGLMPHMTIYENIVMVPKLLKWPEEKMREVALKLMKRVNLPESYLDLYPNELSGGQQQRVGVIRALAADQEIILMDEPFGALDPITRDSLQNLVKRLQQEMGKTVVFVTHDMDEALTLADQIVIMDHGKVVQKGSPNDILAHPANEFVTDLIGEDRLRQAQFNISTVKEIMYTKPITIGPDASLREAVLLMREKRVDSLFVTDSDGVLIGYLDIFEVEHIRQLKGTVRDHMKDCYYLPEDEVVREAIYVINTLGFKNLAVVDDQNRLTGIITRAIVVDLIYDSMWGDDDDCCIGKDIVQMTSTDETTDTREA</sequence>
<dbReference type="Pfam" id="PF00571">
    <property type="entry name" value="CBS"/>
    <property type="match status" value="2"/>
</dbReference>
<keyword evidence="2 8" id="KW-0813">Transport</keyword>
<keyword evidence="8" id="KW-0472">Membrane</keyword>
<keyword evidence="8" id="KW-0997">Cell inner membrane</keyword>
<comment type="subcellular location">
    <subcellularLocation>
        <location evidence="8">Cell inner membrane</location>
        <topology evidence="8">Peripheral membrane protein</topology>
    </subcellularLocation>
</comment>
<comment type="catalytic activity">
    <reaction evidence="8">
        <text>a quaternary ammonium(out) + ATP + H2O = a quaternary ammonium(in) + ADP + phosphate + H(+)</text>
        <dbReference type="Rhea" id="RHEA:11036"/>
        <dbReference type="ChEBI" id="CHEBI:15377"/>
        <dbReference type="ChEBI" id="CHEBI:15378"/>
        <dbReference type="ChEBI" id="CHEBI:30616"/>
        <dbReference type="ChEBI" id="CHEBI:35267"/>
        <dbReference type="ChEBI" id="CHEBI:43474"/>
        <dbReference type="ChEBI" id="CHEBI:456216"/>
    </reaction>
</comment>
<dbReference type="PANTHER" id="PTHR43117:SF3">
    <property type="entry name" value="CHOLINE TRANSPORT ATP-BINDING PROTEIN OPUBA"/>
    <property type="match status" value="1"/>
</dbReference>
<dbReference type="InterPro" id="IPR005892">
    <property type="entry name" value="Gly-betaine_transp_ATP-bd"/>
</dbReference>
<evidence type="ECO:0000313" key="12">
    <source>
        <dbReference type="Proteomes" id="UP000198995"/>
    </source>
</evidence>
<dbReference type="NCBIfam" id="TIGR01186">
    <property type="entry name" value="proV"/>
    <property type="match status" value="1"/>
</dbReference>
<accession>A0A1G6UUX8</accession>
<feature type="domain" description="ABC transporter" evidence="9">
    <location>
        <begin position="2"/>
        <end position="236"/>
    </location>
</feature>
<dbReference type="GO" id="GO:0006865">
    <property type="term" value="P:amino acid transport"/>
    <property type="evidence" value="ECO:0007669"/>
    <property type="project" value="UniProtKB-UniRule"/>
</dbReference>
<dbReference type="PANTHER" id="PTHR43117">
    <property type="entry name" value="OSMOPROTECTANT IMPORT ATP-BINDING PROTEIN OSMV"/>
    <property type="match status" value="1"/>
</dbReference>
<evidence type="ECO:0000256" key="7">
    <source>
        <dbReference type="PROSITE-ProRule" id="PRU00703"/>
    </source>
</evidence>
<dbReference type="InterPro" id="IPR003593">
    <property type="entry name" value="AAA+_ATPase"/>
</dbReference>
<dbReference type="Proteomes" id="UP000198995">
    <property type="component" value="Unassembled WGS sequence"/>
</dbReference>
<comment type="similarity">
    <text evidence="1 8">Belongs to the ABC transporter superfamily.</text>
</comment>
<keyword evidence="3" id="KW-0677">Repeat</keyword>
<dbReference type="PROSITE" id="PS00211">
    <property type="entry name" value="ABC_TRANSPORTER_1"/>
    <property type="match status" value="1"/>
</dbReference>
<gene>
    <name evidence="11" type="ORF">SAMN04489866_103149</name>
</gene>
<dbReference type="SMART" id="SM00116">
    <property type="entry name" value="CBS"/>
    <property type="match status" value="2"/>
</dbReference>
<dbReference type="FunFam" id="3.40.50.300:FF:000425">
    <property type="entry name" value="Probable ABC transporter, ATP-binding subunit"/>
    <property type="match status" value="1"/>
</dbReference>
<dbReference type="InterPro" id="IPR003439">
    <property type="entry name" value="ABC_transporter-like_ATP-bd"/>
</dbReference>
<dbReference type="InterPro" id="IPR046342">
    <property type="entry name" value="CBS_dom_sf"/>
</dbReference>
<organism evidence="11 12">
    <name type="scientific">Peptococcus niger</name>
    <dbReference type="NCBI Taxonomy" id="2741"/>
    <lineage>
        <taxon>Bacteria</taxon>
        <taxon>Bacillati</taxon>
        <taxon>Bacillota</taxon>
        <taxon>Clostridia</taxon>
        <taxon>Eubacteriales</taxon>
        <taxon>Peptococcaceae</taxon>
        <taxon>Peptococcus</taxon>
    </lineage>
</organism>
<dbReference type="InterPro" id="IPR000644">
    <property type="entry name" value="CBS_dom"/>
</dbReference>
<evidence type="ECO:0000256" key="6">
    <source>
        <dbReference type="ARBA" id="ARBA00023122"/>
    </source>
</evidence>
<reference evidence="11 12" key="1">
    <citation type="submission" date="2016-10" db="EMBL/GenBank/DDBJ databases">
        <authorList>
            <person name="de Groot N.N."/>
        </authorList>
    </citation>
    <scope>NUCLEOTIDE SEQUENCE [LARGE SCALE GENOMIC DNA]</scope>
    <source>
        <strain evidence="11 12">DSM 20475</strain>
    </source>
</reference>
<protein>
    <recommendedName>
        <fullName evidence="8">Quaternary amine transport ATP-binding protein</fullName>
        <ecNumber evidence="8">7.6.2.9</ecNumber>
    </recommendedName>
</protein>
<dbReference type="Gene3D" id="3.10.580.10">
    <property type="entry name" value="CBS-domain"/>
    <property type="match status" value="1"/>
</dbReference>
<keyword evidence="5 8" id="KW-0067">ATP-binding</keyword>